<feature type="region of interest" description="Disordered" evidence="5">
    <location>
        <begin position="448"/>
        <end position="471"/>
    </location>
</feature>
<dbReference type="Gene3D" id="1.20.58.900">
    <property type="match status" value="1"/>
</dbReference>
<proteinExistence type="predicted"/>
<dbReference type="Pfam" id="PF21054">
    <property type="entry name" value="RUBC_PIKBD"/>
    <property type="match status" value="1"/>
</dbReference>
<protein>
    <recommendedName>
        <fullName evidence="6">RUN domain-containing protein</fullName>
    </recommendedName>
</protein>
<organism evidence="7 8">
    <name type="scientific">Cryptotermes secundus</name>
    <dbReference type="NCBI Taxonomy" id="105785"/>
    <lineage>
        <taxon>Eukaryota</taxon>
        <taxon>Metazoa</taxon>
        <taxon>Ecdysozoa</taxon>
        <taxon>Arthropoda</taxon>
        <taxon>Hexapoda</taxon>
        <taxon>Insecta</taxon>
        <taxon>Pterygota</taxon>
        <taxon>Neoptera</taxon>
        <taxon>Polyneoptera</taxon>
        <taxon>Dictyoptera</taxon>
        <taxon>Blattodea</taxon>
        <taxon>Blattoidea</taxon>
        <taxon>Termitoidae</taxon>
        <taxon>Kalotermitidae</taxon>
        <taxon>Cryptotermitinae</taxon>
        <taxon>Cryptotermes</taxon>
    </lineage>
</organism>
<feature type="domain" description="RUN" evidence="6">
    <location>
        <begin position="98"/>
        <end position="234"/>
    </location>
</feature>
<keyword evidence="3" id="KW-0967">Endosome</keyword>
<feature type="compositionally biased region" description="Low complexity" evidence="5">
    <location>
        <begin position="783"/>
        <end position="798"/>
    </location>
</feature>
<dbReference type="Pfam" id="PF13901">
    <property type="entry name" value="RH_dom"/>
    <property type="match status" value="1"/>
</dbReference>
<dbReference type="InterPro" id="IPR048569">
    <property type="entry name" value="RUBC_PIKBD"/>
</dbReference>
<gene>
    <name evidence="7" type="ORF">B7P43_G00533</name>
</gene>
<keyword evidence="2" id="KW-0597">Phosphoprotein</keyword>
<accession>A0A2J7R659</accession>
<sequence length="1181" mass="132272">MGVRSGERAGYSTLPLHSIRLARLHRDRPLLHDGSGEVLHLVGSKSLHHQTSLQCVAQHPSVSSMSREDHHQEEYQQLLHSLKGTVEGLLISQVSNVWNVYGGLNRLHNAMEKIFKHGCRVFNHDGDPDCWIFIQGLSWLQPSLAVSPTFLAELEESIPHVPQHASGKAWGWLYRSLEGHALSQKLSWLLSDREHLLSCFEKYAYLCQEKYAEATLICLRAVEQNQPSLLTEIDPCLYLGTWNFKVFHKTHRRYSSFPETQYSIWRNGRNKSVHFKLLKQSSEGSQQKVVTNACSSSAVLASENIERVEREDVAELQDDDFTDDKTLCKENPGSFKSVSDDVSKNIKCRTLQVGSAGVIITDSSVTGDLRSWSSLPDLTGSNSGNTSRERSVTLDVQEFPVSSSSVPQRCSQLSWLRTGSQTLPSSPAKLIHNSAEFSYRKYFPPQHFKGKDLKSQSRNSPAAKSSELSPSVLQIDYSSEVHLETPPSATEQRTFNLQKCNRDWKPIPLRNLSILGTVKRPLRLKDESGVKANQKHATSNCANSEPNTDTSGTLNPETNKPTDESQPSIVMIGPELDRPSIRPSDLKLSVQPWDEADGLCIETQDSSCAIIGKEKQDENPRRKKTMVVGSAPEYAGEWLSDETVDHKSGHLKLQKKSFIESGGGGVLPMAIGFFPRPTEGQSLTSFLSSGQFSRPSAELDRENAHFSICEAMIAAIEQVKCNHQLSVAEETGEVGDESDEEINHLKQRIRMRRRQRQEEKQRHLMPVSLLSDGKTDTTTTDQSVSPLSSSSGTPSESVSTDDVDDLEVDEVKNLAQLKNAGLSVSMASLYSEADLSKHPLPRTGTDVALTESVVSAEGVALSLLRRFSEKHLPRASDLEWLVSEQDAPQQLLPLPTSWPVSPDEAEDLDMHQATPLRGTTEWAPPRSQVIFTPHSPPVRRVLMVKQNYRCAGCGMKVAPEYANRFRYCEYLGRYFCTGCHTNQLALIPGKVLTKWDFTRYSVSSFSYRLLDQMFGDPLFAIGDVSPSLYRKARQLERTRQLRMQLYYLKDFVLTCRFADNLQEALCKEPEYMLTELDMYSMQDLVQVKSGEMTTRLREIVSKSSQHVADCQLCQARGFVCELCPSQEVIFPWQLGKVARCPTCGACFHIACWSPSPCPRCTRLSARRQSRVSDKNADIQAV</sequence>
<name>A0A2J7R659_9NEOP</name>
<feature type="region of interest" description="Disordered" evidence="5">
    <location>
        <begin position="729"/>
        <end position="804"/>
    </location>
</feature>
<dbReference type="Proteomes" id="UP000235965">
    <property type="component" value="Unassembled WGS sequence"/>
</dbReference>
<evidence type="ECO:0000256" key="4">
    <source>
        <dbReference type="ARBA" id="ARBA00023006"/>
    </source>
</evidence>
<dbReference type="GO" id="GO:0005770">
    <property type="term" value="C:late endosome"/>
    <property type="evidence" value="ECO:0007669"/>
    <property type="project" value="UniProtKB-SubCell"/>
</dbReference>
<evidence type="ECO:0000256" key="2">
    <source>
        <dbReference type="ARBA" id="ARBA00022553"/>
    </source>
</evidence>
<comment type="subcellular location">
    <subcellularLocation>
        <location evidence="1">Late endosome</location>
    </subcellularLocation>
</comment>
<feature type="region of interest" description="Disordered" evidence="5">
    <location>
        <begin position="526"/>
        <end position="568"/>
    </location>
</feature>
<dbReference type="InterPro" id="IPR004012">
    <property type="entry name" value="Run_dom"/>
</dbReference>
<dbReference type="SUPFAM" id="SSF140741">
    <property type="entry name" value="RUN domain-like"/>
    <property type="match status" value="1"/>
</dbReference>
<dbReference type="GO" id="GO:0006914">
    <property type="term" value="P:autophagy"/>
    <property type="evidence" value="ECO:0007669"/>
    <property type="project" value="UniProtKB-KW"/>
</dbReference>
<feature type="compositionally biased region" description="Basic residues" evidence="5">
    <location>
        <begin position="745"/>
        <end position="755"/>
    </location>
</feature>
<evidence type="ECO:0000256" key="3">
    <source>
        <dbReference type="ARBA" id="ARBA00022753"/>
    </source>
</evidence>
<dbReference type="CDD" id="cd17686">
    <property type="entry name" value="RUN_RUBCN"/>
    <property type="match status" value="1"/>
</dbReference>
<evidence type="ECO:0000313" key="7">
    <source>
        <dbReference type="EMBL" id="PNF36319.1"/>
    </source>
</evidence>
<dbReference type="GO" id="GO:1901981">
    <property type="term" value="F:phosphatidylinositol phosphate binding"/>
    <property type="evidence" value="ECO:0007669"/>
    <property type="project" value="TreeGrafter"/>
</dbReference>
<dbReference type="PANTHER" id="PTHR45971:SF1">
    <property type="entry name" value="RUBICON, ISOFORM A"/>
    <property type="match status" value="1"/>
</dbReference>
<dbReference type="InterPro" id="IPR052428">
    <property type="entry name" value="Autophagy_HostDef_Reg"/>
</dbReference>
<keyword evidence="8" id="KW-1185">Reference proteome</keyword>
<reference evidence="7 8" key="1">
    <citation type="submission" date="2017-12" db="EMBL/GenBank/DDBJ databases">
        <title>Hemimetabolous genomes reveal molecular basis of termite eusociality.</title>
        <authorList>
            <person name="Harrison M.C."/>
            <person name="Jongepier E."/>
            <person name="Robertson H.M."/>
            <person name="Arning N."/>
            <person name="Bitard-Feildel T."/>
            <person name="Chao H."/>
            <person name="Childers C.P."/>
            <person name="Dinh H."/>
            <person name="Doddapaneni H."/>
            <person name="Dugan S."/>
            <person name="Gowin J."/>
            <person name="Greiner C."/>
            <person name="Han Y."/>
            <person name="Hu H."/>
            <person name="Hughes D.S.T."/>
            <person name="Huylmans A.-K."/>
            <person name="Kemena C."/>
            <person name="Kremer L.P.M."/>
            <person name="Lee S.L."/>
            <person name="Lopez-Ezquerra A."/>
            <person name="Mallet L."/>
            <person name="Monroy-Kuhn J.M."/>
            <person name="Moser A."/>
            <person name="Murali S.C."/>
            <person name="Muzny D.M."/>
            <person name="Otani S."/>
            <person name="Piulachs M.-D."/>
            <person name="Poelchau M."/>
            <person name="Qu J."/>
            <person name="Schaub F."/>
            <person name="Wada-Katsumata A."/>
            <person name="Worley K.C."/>
            <person name="Xie Q."/>
            <person name="Ylla G."/>
            <person name="Poulsen M."/>
            <person name="Gibbs R.A."/>
            <person name="Schal C."/>
            <person name="Richards S."/>
            <person name="Belles X."/>
            <person name="Korb J."/>
            <person name="Bornberg-Bauer E."/>
        </authorList>
    </citation>
    <scope>NUCLEOTIDE SEQUENCE [LARGE SCALE GENOMIC DNA]</scope>
    <source>
        <tissue evidence="7">Whole body</tissue>
    </source>
</reference>
<dbReference type="EMBL" id="NEVH01006980">
    <property type="protein sequence ID" value="PNF36319.1"/>
    <property type="molecule type" value="Genomic_DNA"/>
</dbReference>
<keyword evidence="4" id="KW-0072">Autophagy</keyword>
<comment type="caution">
    <text evidence="7">The sequence shown here is derived from an EMBL/GenBank/DDBJ whole genome shotgun (WGS) entry which is preliminary data.</text>
</comment>
<dbReference type="OrthoDB" id="10067503at2759"/>
<dbReference type="InterPro" id="IPR025258">
    <property type="entry name" value="RH_dom"/>
</dbReference>
<dbReference type="AlphaFoldDB" id="A0A2J7R659"/>
<feature type="compositionally biased region" description="Polar residues" evidence="5">
    <location>
        <begin position="535"/>
        <end position="568"/>
    </location>
</feature>
<evidence type="ECO:0000259" key="6">
    <source>
        <dbReference type="PROSITE" id="PS50826"/>
    </source>
</evidence>
<evidence type="ECO:0000256" key="1">
    <source>
        <dbReference type="ARBA" id="ARBA00004603"/>
    </source>
</evidence>
<dbReference type="PANTHER" id="PTHR45971">
    <property type="entry name" value="PHOX (PX) DOMAIN-CONTAINING PROTEIN"/>
    <property type="match status" value="1"/>
</dbReference>
<evidence type="ECO:0000256" key="5">
    <source>
        <dbReference type="SAM" id="MobiDB-lite"/>
    </source>
</evidence>
<feature type="compositionally biased region" description="Acidic residues" evidence="5">
    <location>
        <begin position="730"/>
        <end position="740"/>
    </location>
</feature>
<dbReference type="STRING" id="105785.A0A2J7R659"/>
<dbReference type="InParanoid" id="A0A2J7R659"/>
<dbReference type="PROSITE" id="PS50826">
    <property type="entry name" value="RUN"/>
    <property type="match status" value="1"/>
</dbReference>
<feature type="compositionally biased region" description="Polar residues" evidence="5">
    <location>
        <begin position="456"/>
        <end position="471"/>
    </location>
</feature>
<dbReference type="InterPro" id="IPR037213">
    <property type="entry name" value="Run_dom_sf"/>
</dbReference>
<dbReference type="SMART" id="SM01175">
    <property type="entry name" value="DUF4206"/>
    <property type="match status" value="1"/>
</dbReference>
<evidence type="ECO:0000313" key="8">
    <source>
        <dbReference type="Proteomes" id="UP000235965"/>
    </source>
</evidence>